<dbReference type="AlphaFoldDB" id="A0A9N8RG56"/>
<sequence length="459" mass="52542">MTFDPGSPCSSDTRGRRWKEYSQAQLKKLPVLPNPRPRALTPDPFLGSGANRAPIPRYQESCFWFKVPPNIRRDIIRLAFGDTRLHLFIDWDYLDVPRQPSQKLHCGIARGPLDDENMAKRRIKRLKDETQPEKWQWWGSRCHRIHPSDDGTLGPMTRGGSLGPMTRGGSLGPMTRGGSLGPWADYCRSGGSPDICEAWRRQDGPSACHIGVMGWLLSCRQNYFETIDILYSTNTLILEDTCVLNSLPKILLPQRLELVTSLEITWPLRSCKTPSSREFWEDLDVRNLDIMLDFVSPSKFPALGRLYVYLPLEDYHDLFPHDHSDHMDIIMNRLDSCVRRMTRLTECSFALPTDLFEEILDDAKETHREVMVGYDVTVRLDSYKQIWRDVDGNMATTKLPCLDSYPNRPYHLSQDVEGTAGYWILEASEEAVYFSHLEELRAKGAVFQCGPEPNPAGTY</sequence>
<protein>
    <recommendedName>
        <fullName evidence="1">DUF7730 domain-containing protein</fullName>
    </recommendedName>
</protein>
<feature type="domain" description="DUF7730" evidence="1">
    <location>
        <begin position="204"/>
        <end position="273"/>
    </location>
</feature>
<dbReference type="PANTHER" id="PTHR38790">
    <property type="entry name" value="2EXR DOMAIN-CONTAINING PROTEIN-RELATED"/>
    <property type="match status" value="1"/>
</dbReference>
<reference evidence="2" key="1">
    <citation type="submission" date="2021-03" db="EMBL/GenBank/DDBJ databases">
        <authorList>
            <person name="Alouane T."/>
            <person name="Langin T."/>
            <person name="Bonhomme L."/>
        </authorList>
    </citation>
    <scope>NUCLEOTIDE SEQUENCE</scope>
    <source>
        <strain evidence="2">MDC_Fg202</strain>
    </source>
</reference>
<dbReference type="EMBL" id="CAJPIJ010000146">
    <property type="protein sequence ID" value="CAG1989577.1"/>
    <property type="molecule type" value="Genomic_DNA"/>
</dbReference>
<accession>A0A9N8RG56</accession>
<comment type="caution">
    <text evidence="2">The sequence shown here is derived from an EMBL/GenBank/DDBJ whole genome shotgun (WGS) entry which is preliminary data.</text>
</comment>
<evidence type="ECO:0000313" key="3">
    <source>
        <dbReference type="Proteomes" id="UP000746612"/>
    </source>
</evidence>
<name>A0A9N8RG56_GIBZA</name>
<dbReference type="InterPro" id="IPR056632">
    <property type="entry name" value="DUF7730"/>
</dbReference>
<gene>
    <name evidence="2" type="ORF">MDCFG202_LOCUS307225</name>
</gene>
<organism evidence="2 3">
    <name type="scientific">Gibberella zeae</name>
    <name type="common">Wheat head blight fungus</name>
    <name type="synonym">Fusarium graminearum</name>
    <dbReference type="NCBI Taxonomy" id="5518"/>
    <lineage>
        <taxon>Eukaryota</taxon>
        <taxon>Fungi</taxon>
        <taxon>Dikarya</taxon>
        <taxon>Ascomycota</taxon>
        <taxon>Pezizomycotina</taxon>
        <taxon>Sordariomycetes</taxon>
        <taxon>Hypocreomycetidae</taxon>
        <taxon>Hypocreales</taxon>
        <taxon>Nectriaceae</taxon>
        <taxon>Fusarium</taxon>
    </lineage>
</organism>
<dbReference type="Pfam" id="PF24864">
    <property type="entry name" value="DUF7730"/>
    <property type="match status" value="1"/>
</dbReference>
<evidence type="ECO:0000259" key="1">
    <source>
        <dbReference type="Pfam" id="PF24864"/>
    </source>
</evidence>
<dbReference type="Proteomes" id="UP000746612">
    <property type="component" value="Unassembled WGS sequence"/>
</dbReference>
<evidence type="ECO:0000313" key="2">
    <source>
        <dbReference type="EMBL" id="CAG1989577.1"/>
    </source>
</evidence>
<proteinExistence type="predicted"/>